<evidence type="ECO:0000256" key="1">
    <source>
        <dbReference type="SAM" id="SignalP"/>
    </source>
</evidence>
<evidence type="ECO:0000313" key="3">
    <source>
        <dbReference type="Proteomes" id="UP001239167"/>
    </source>
</evidence>
<reference evidence="2 3" key="1">
    <citation type="submission" date="2023-07" db="EMBL/GenBank/DDBJ databases">
        <title>Genomic Encyclopedia of Type Strains, Phase IV (KMG-IV): sequencing the most valuable type-strain genomes for metagenomic binning, comparative biology and taxonomic classification.</title>
        <authorList>
            <person name="Goeker M."/>
        </authorList>
    </citation>
    <scope>NUCLEOTIDE SEQUENCE [LARGE SCALE GENOMIC DNA]</scope>
    <source>
        <strain evidence="2 3">DSM 16980</strain>
    </source>
</reference>
<protein>
    <submittedName>
        <fullName evidence="2">Uncharacterized protein</fullName>
    </submittedName>
</protein>
<comment type="caution">
    <text evidence="2">The sequence shown here is derived from an EMBL/GenBank/DDBJ whole genome shotgun (WGS) entry which is preliminary data.</text>
</comment>
<sequence length="210" mass="23528">MKIRIILAVVFLAAAALLTGMKSIPTDTEFSCNGLKLGDSYTAMENSFGKPWYSENRRVYGRSVDYYVYHDKTVIGIAKKTGEVVDITVSNRKYFLPQGVKIGATPYKMQSVFGKGEKEFVDGKIYFVYNAQSVPQQRLLLQLDSMEDFLVGVRLTTLPLDDEEADAAMYDDDVDKIDELNNGDIDTSAVTSAKKQDAAAKIRINYEKSW</sequence>
<accession>A0ABT9Y6C3</accession>
<proteinExistence type="predicted"/>
<gene>
    <name evidence="2" type="ORF">J2S01_000895</name>
</gene>
<dbReference type="Proteomes" id="UP001239167">
    <property type="component" value="Unassembled WGS sequence"/>
</dbReference>
<feature type="chain" id="PRO_5046509901" evidence="1">
    <location>
        <begin position="23"/>
        <end position="210"/>
    </location>
</feature>
<keyword evidence="3" id="KW-1185">Reference proteome</keyword>
<dbReference type="RefSeq" id="WP_307223173.1">
    <property type="nucleotide sequence ID" value="NZ_CP116940.1"/>
</dbReference>
<organism evidence="2 3">
    <name type="scientific">Pectinatus haikarae</name>
    <dbReference type="NCBI Taxonomy" id="349096"/>
    <lineage>
        <taxon>Bacteria</taxon>
        <taxon>Bacillati</taxon>
        <taxon>Bacillota</taxon>
        <taxon>Negativicutes</taxon>
        <taxon>Selenomonadales</taxon>
        <taxon>Selenomonadaceae</taxon>
        <taxon>Pectinatus</taxon>
    </lineage>
</organism>
<evidence type="ECO:0000313" key="2">
    <source>
        <dbReference type="EMBL" id="MDQ0203188.1"/>
    </source>
</evidence>
<name>A0ABT9Y6C3_9FIRM</name>
<feature type="signal peptide" evidence="1">
    <location>
        <begin position="1"/>
        <end position="22"/>
    </location>
</feature>
<dbReference type="EMBL" id="JAUSUE010000004">
    <property type="protein sequence ID" value="MDQ0203188.1"/>
    <property type="molecule type" value="Genomic_DNA"/>
</dbReference>
<keyword evidence="1" id="KW-0732">Signal</keyword>